<feature type="compositionally biased region" description="Acidic residues" evidence="1">
    <location>
        <begin position="729"/>
        <end position="740"/>
    </location>
</feature>
<dbReference type="AlphaFoldDB" id="A0A212FK24"/>
<feature type="region of interest" description="Disordered" evidence="1">
    <location>
        <begin position="374"/>
        <end position="399"/>
    </location>
</feature>
<dbReference type="EMBL" id="AGBW02008164">
    <property type="protein sequence ID" value="OWR54084.1"/>
    <property type="molecule type" value="Genomic_DNA"/>
</dbReference>
<proteinExistence type="predicted"/>
<sequence>MEESEEINSNRRIVRNKAAEKAKHAHNQQQQQQQQEQEISSAQGSVVSVITHSGNAPTTAVLSPTTEHVNNTGSYSINGILGIEQVDALHNGNTLKRKRHEDQDENRDFNSHSEDDVKRQRSHYNGDQIYSNLWSSKWSLKDEYKLLSELGGSAGYYGELFDAQYDHTHHYTTHSAVPASDSGSTAAGEPPSGAGSPDAAALVVLQPPAAYPPYAHYDGTTTLASEYAYAAPYSQYSYGPYGHSATGLLSKCNTSVNRPGRPLPQNIENTAPPNNDKEKVFEFCEIIQDPNDPDSVSIVTEKFSEEVITTKQKGSFFEKPTANKYKYYREVIQPYSKKFCTECPSYVPPRRKDSPACPPSPPCKPSCPIIPTQSCESPQPSQTSEPPKQSGPDTDWCTNKSINDKDNNCDSGMDCNNKCKMHCKTTFINPLDEAAKNPCKSPCKSPSKEKCSRTKLDCDKPKTPPCEKCEKVDEAHLKCCIAACIKDSVKAVKKGSSMCANEIEKAIGVKHAENCDDKPTYYVLEKPRCPSYTGSRGSSTSLPKKSSIQEFFDTQTQTVATIQCALKDFMGTVCNKTRDVIEVLRTESCNKIRTSEEKEKNRNTKDCSYVKSLTLISEKIKDQINKIDTSTGSESLERILEPAKQVLDKVASVVSSTVSVIQEANFEKMVDDALEAKFNKSSPYDRPGAYKPPEQVAQEHEPSRNANMFTTIKTKLFSIFGQRESSHEIEDDDDNEDEDLTAEKYFDKYCDQ</sequence>
<feature type="compositionally biased region" description="Low complexity" evidence="1">
    <location>
        <begin position="374"/>
        <end position="390"/>
    </location>
</feature>
<dbReference type="eggNOG" id="ENOG502TCSJ">
    <property type="taxonomic scope" value="Eukaryota"/>
</dbReference>
<evidence type="ECO:0000313" key="2">
    <source>
        <dbReference type="EMBL" id="OWR54084.1"/>
    </source>
</evidence>
<evidence type="ECO:0000256" key="1">
    <source>
        <dbReference type="SAM" id="MobiDB-lite"/>
    </source>
</evidence>
<feature type="region of interest" description="Disordered" evidence="1">
    <location>
        <begin position="1"/>
        <end position="45"/>
    </location>
</feature>
<feature type="region of interest" description="Disordered" evidence="1">
    <location>
        <begin position="723"/>
        <end position="752"/>
    </location>
</feature>
<feature type="region of interest" description="Disordered" evidence="1">
    <location>
        <begin position="96"/>
        <end position="121"/>
    </location>
</feature>
<organism evidence="2 3">
    <name type="scientific">Danaus plexippus plexippus</name>
    <dbReference type="NCBI Taxonomy" id="278856"/>
    <lineage>
        <taxon>Eukaryota</taxon>
        <taxon>Metazoa</taxon>
        <taxon>Ecdysozoa</taxon>
        <taxon>Arthropoda</taxon>
        <taxon>Hexapoda</taxon>
        <taxon>Insecta</taxon>
        <taxon>Pterygota</taxon>
        <taxon>Neoptera</taxon>
        <taxon>Endopterygota</taxon>
        <taxon>Lepidoptera</taxon>
        <taxon>Glossata</taxon>
        <taxon>Ditrysia</taxon>
        <taxon>Papilionoidea</taxon>
        <taxon>Nymphalidae</taxon>
        <taxon>Danainae</taxon>
        <taxon>Danaini</taxon>
        <taxon>Danaina</taxon>
        <taxon>Danaus</taxon>
        <taxon>Danaus</taxon>
    </lineage>
</organism>
<accession>A0A212FK24</accession>
<comment type="caution">
    <text evidence="2">The sequence shown here is derived from an EMBL/GenBank/DDBJ whole genome shotgun (WGS) entry which is preliminary data.</text>
</comment>
<keyword evidence="3" id="KW-1185">Reference proteome</keyword>
<feature type="region of interest" description="Disordered" evidence="1">
    <location>
        <begin position="680"/>
        <end position="703"/>
    </location>
</feature>
<dbReference type="KEGG" id="dpl:KGM_214474"/>
<dbReference type="Proteomes" id="UP000007151">
    <property type="component" value="Unassembled WGS sequence"/>
</dbReference>
<reference evidence="2 3" key="1">
    <citation type="journal article" date="2011" name="Cell">
        <title>The monarch butterfly genome yields insights into long-distance migration.</title>
        <authorList>
            <person name="Zhan S."/>
            <person name="Merlin C."/>
            <person name="Boore J.L."/>
            <person name="Reppert S.M."/>
        </authorList>
    </citation>
    <scope>NUCLEOTIDE SEQUENCE [LARGE SCALE GENOMIC DNA]</scope>
    <source>
        <strain evidence="2">F-2</strain>
    </source>
</reference>
<feature type="region of interest" description="Disordered" evidence="1">
    <location>
        <begin position="173"/>
        <end position="198"/>
    </location>
</feature>
<name>A0A212FK24_DANPL</name>
<dbReference type="InParanoid" id="A0A212FK24"/>
<evidence type="ECO:0000313" key="3">
    <source>
        <dbReference type="Proteomes" id="UP000007151"/>
    </source>
</evidence>
<feature type="compositionally biased region" description="Basic and acidic residues" evidence="1">
    <location>
        <begin position="741"/>
        <end position="752"/>
    </location>
</feature>
<feature type="compositionally biased region" description="Low complexity" evidence="1">
    <location>
        <begin position="182"/>
        <end position="198"/>
    </location>
</feature>
<feature type="compositionally biased region" description="Basic and acidic residues" evidence="1">
    <location>
        <begin position="100"/>
        <end position="119"/>
    </location>
</feature>
<protein>
    <submittedName>
        <fullName evidence="2">Shaven</fullName>
    </submittedName>
</protein>
<gene>
    <name evidence="2" type="ORF">KGM_214474</name>
</gene>
<dbReference type="STRING" id="278856.A0A212FK24"/>
<feature type="compositionally biased region" description="Low complexity" evidence="1">
    <location>
        <begin position="28"/>
        <end position="38"/>
    </location>
</feature>